<sequence>MYPPPSLFLSPAADMAQYKTIEIINVRTTAVNVLYGKNTPGANTVLQPKTYVTSDDALNVSVGNESFFLDKKHSLVITDGGIFQVTSAGTIVPA</sequence>
<gene>
    <name evidence="1" type="ORF">SKAU_G00377670</name>
</gene>
<evidence type="ECO:0000313" key="1">
    <source>
        <dbReference type="EMBL" id="KAJ8336547.1"/>
    </source>
</evidence>
<accession>A0A9Q1ED11</accession>
<name>A0A9Q1ED11_SYNKA</name>
<comment type="caution">
    <text evidence="1">The sequence shown here is derived from an EMBL/GenBank/DDBJ whole genome shotgun (WGS) entry which is preliminary data.</text>
</comment>
<reference evidence="1" key="1">
    <citation type="journal article" date="2023" name="Science">
        <title>Genome structures resolve the early diversification of teleost fishes.</title>
        <authorList>
            <person name="Parey E."/>
            <person name="Louis A."/>
            <person name="Montfort J."/>
            <person name="Bouchez O."/>
            <person name="Roques C."/>
            <person name="Iampietro C."/>
            <person name="Lluch J."/>
            <person name="Castinel A."/>
            <person name="Donnadieu C."/>
            <person name="Desvignes T."/>
            <person name="Floi Bucao C."/>
            <person name="Jouanno E."/>
            <person name="Wen M."/>
            <person name="Mejri S."/>
            <person name="Dirks R."/>
            <person name="Jansen H."/>
            <person name="Henkel C."/>
            <person name="Chen W.J."/>
            <person name="Zahm M."/>
            <person name="Cabau C."/>
            <person name="Klopp C."/>
            <person name="Thompson A.W."/>
            <person name="Robinson-Rechavi M."/>
            <person name="Braasch I."/>
            <person name="Lecointre G."/>
            <person name="Bobe J."/>
            <person name="Postlethwait J.H."/>
            <person name="Berthelot C."/>
            <person name="Roest Crollius H."/>
            <person name="Guiguen Y."/>
        </authorList>
    </citation>
    <scope>NUCLEOTIDE SEQUENCE</scope>
    <source>
        <strain evidence="1">WJC10195</strain>
    </source>
</reference>
<dbReference type="EMBL" id="JAINUF010000019">
    <property type="protein sequence ID" value="KAJ8336547.1"/>
    <property type="molecule type" value="Genomic_DNA"/>
</dbReference>
<keyword evidence="2" id="KW-1185">Reference proteome</keyword>
<dbReference type="Proteomes" id="UP001152622">
    <property type="component" value="Chromosome 19"/>
</dbReference>
<dbReference type="AlphaFoldDB" id="A0A9Q1ED11"/>
<protein>
    <submittedName>
        <fullName evidence="1">Uncharacterized protein</fullName>
    </submittedName>
</protein>
<proteinExistence type="predicted"/>
<organism evidence="1 2">
    <name type="scientific">Synaphobranchus kaupii</name>
    <name type="common">Kaup's arrowtooth eel</name>
    <dbReference type="NCBI Taxonomy" id="118154"/>
    <lineage>
        <taxon>Eukaryota</taxon>
        <taxon>Metazoa</taxon>
        <taxon>Chordata</taxon>
        <taxon>Craniata</taxon>
        <taxon>Vertebrata</taxon>
        <taxon>Euteleostomi</taxon>
        <taxon>Actinopterygii</taxon>
        <taxon>Neopterygii</taxon>
        <taxon>Teleostei</taxon>
        <taxon>Anguilliformes</taxon>
        <taxon>Synaphobranchidae</taxon>
        <taxon>Synaphobranchus</taxon>
    </lineage>
</organism>
<evidence type="ECO:0000313" key="2">
    <source>
        <dbReference type="Proteomes" id="UP001152622"/>
    </source>
</evidence>